<feature type="transmembrane region" description="Helical" evidence="4">
    <location>
        <begin position="90"/>
        <end position="112"/>
    </location>
</feature>
<evidence type="ECO:0000256" key="2">
    <source>
        <dbReference type="ARBA" id="ARBA00022963"/>
    </source>
</evidence>
<evidence type="ECO:0000256" key="4">
    <source>
        <dbReference type="SAM" id="Phobius"/>
    </source>
</evidence>
<accession>A0A920CND4</accession>
<dbReference type="EMBL" id="BORT01000001">
    <property type="protein sequence ID" value="GIO45265.1"/>
    <property type="molecule type" value="Genomic_DNA"/>
</dbReference>
<keyword evidence="2" id="KW-0442">Lipid degradation</keyword>
<dbReference type="Proteomes" id="UP000682811">
    <property type="component" value="Unassembled WGS sequence"/>
</dbReference>
<reference evidence="5 6" key="1">
    <citation type="submission" date="2021-03" db="EMBL/GenBank/DDBJ databases">
        <title>Antimicrobial resistance genes in bacteria isolated from Japanese honey, and their potential for conferring macrolide and lincosamide resistance in the American foulbrood pathogen Paenibacillus larvae.</title>
        <authorList>
            <person name="Okamoto M."/>
            <person name="Kumagai M."/>
            <person name="Kanamori H."/>
            <person name="Takamatsu D."/>
        </authorList>
    </citation>
    <scope>NUCLEOTIDE SEQUENCE [LARGE SCALE GENOMIC DNA]</scope>
    <source>
        <strain evidence="5 6">J34TS1</strain>
    </source>
</reference>
<keyword evidence="4" id="KW-0812">Transmembrane</keyword>
<gene>
    <name evidence="5" type="ORF">J34TS1_00300</name>
</gene>
<dbReference type="GO" id="GO:0016042">
    <property type="term" value="P:lipid catabolic process"/>
    <property type="evidence" value="ECO:0007669"/>
    <property type="project" value="UniProtKB-KW"/>
</dbReference>
<dbReference type="GO" id="GO:0003847">
    <property type="term" value="F:1-alkyl-2-acetylglycerophosphocholine esterase activity"/>
    <property type="evidence" value="ECO:0007669"/>
    <property type="project" value="TreeGrafter"/>
</dbReference>
<organism evidence="5 6">
    <name type="scientific">Paenibacillus azoreducens</name>
    <dbReference type="NCBI Taxonomy" id="116718"/>
    <lineage>
        <taxon>Bacteria</taxon>
        <taxon>Bacillati</taxon>
        <taxon>Bacillota</taxon>
        <taxon>Bacilli</taxon>
        <taxon>Bacillales</taxon>
        <taxon>Paenibacillaceae</taxon>
        <taxon>Paenibacillus</taxon>
    </lineage>
</organism>
<dbReference type="Pfam" id="PF03403">
    <property type="entry name" value="PAF-AH_p_II"/>
    <property type="match status" value="1"/>
</dbReference>
<keyword evidence="4" id="KW-0472">Membrane</keyword>
<keyword evidence="1 5" id="KW-0378">Hydrolase</keyword>
<evidence type="ECO:0000313" key="6">
    <source>
        <dbReference type="Proteomes" id="UP000682811"/>
    </source>
</evidence>
<dbReference type="Gene3D" id="3.40.50.1820">
    <property type="entry name" value="alpha/beta hydrolase"/>
    <property type="match status" value="1"/>
</dbReference>
<comment type="caution">
    <text evidence="5">The sequence shown here is derived from an EMBL/GenBank/DDBJ whole genome shotgun (WGS) entry which is preliminary data.</text>
</comment>
<sequence>MGMGILIVMIAAVFEVVFAAFCIWTQSNQQKIRGMVRIGAFAVFVIFTLVSVIEWGFQWIALAFLLLIWALLGLWTLLRRKEKHKVYKWGRVIGRAVIMFILVIIAAAPAIVFPQYRLPQVTGEYGVATKTYTYIDKNRKEEFTDTGANRFVNVEFWYPENANGTYPLLVFSHGAYGIKSSNTSTYQELASHGYVVCSIDHPYHSFYTTSDDGTITTINSEYLQEFNNSNKYGIYTMEQLYGLRQKWMKLRTDDMNFVIDTILEKAKSDSDKVYQLVNPEKIGVFGHSMGGAASAWLGRERHDVTAVVNIDGPLFSDIVYNKEKNNFESTHQAYKIPLLNIYSDSVWTQLDSISTYAGNKTVEESGGEVYKVYIRGAKHMSLTDLSLFSPMLADMLQGGKAKIDKYKCLETMNRIILEFFDSYLKGEGSFTSAGTY</sequence>
<dbReference type="PANTHER" id="PTHR10272">
    <property type="entry name" value="PLATELET-ACTIVATING FACTOR ACETYLHYDROLASE"/>
    <property type="match status" value="1"/>
</dbReference>
<dbReference type="PANTHER" id="PTHR10272:SF0">
    <property type="entry name" value="PLATELET-ACTIVATING FACTOR ACETYLHYDROLASE"/>
    <property type="match status" value="1"/>
</dbReference>
<name>A0A920CND4_9BACL</name>
<dbReference type="AlphaFoldDB" id="A0A920CND4"/>
<dbReference type="SUPFAM" id="SSF53474">
    <property type="entry name" value="alpha/beta-Hydrolases"/>
    <property type="match status" value="1"/>
</dbReference>
<feature type="transmembrane region" description="Helical" evidence="4">
    <location>
        <begin position="59"/>
        <end position="78"/>
    </location>
</feature>
<evidence type="ECO:0000256" key="3">
    <source>
        <dbReference type="ARBA" id="ARBA00023098"/>
    </source>
</evidence>
<evidence type="ECO:0000313" key="5">
    <source>
        <dbReference type="EMBL" id="GIO45265.1"/>
    </source>
</evidence>
<dbReference type="InterPro" id="IPR029058">
    <property type="entry name" value="AB_hydrolase_fold"/>
</dbReference>
<keyword evidence="6" id="KW-1185">Reference proteome</keyword>
<proteinExistence type="predicted"/>
<keyword evidence="4" id="KW-1133">Transmembrane helix</keyword>
<feature type="transmembrane region" description="Helical" evidence="4">
    <location>
        <begin position="6"/>
        <end position="24"/>
    </location>
</feature>
<protein>
    <submittedName>
        <fullName evidence="5">Carboxylic ester hydrolase</fullName>
    </submittedName>
</protein>
<feature type="transmembrane region" description="Helical" evidence="4">
    <location>
        <begin position="36"/>
        <end position="53"/>
    </location>
</feature>
<dbReference type="RefSeq" id="WP_237099974.1">
    <property type="nucleotide sequence ID" value="NZ_AP025343.1"/>
</dbReference>
<keyword evidence="3" id="KW-0443">Lipid metabolism</keyword>
<evidence type="ECO:0000256" key="1">
    <source>
        <dbReference type="ARBA" id="ARBA00022801"/>
    </source>
</evidence>